<dbReference type="InterPro" id="IPR036291">
    <property type="entry name" value="NAD(P)-bd_dom_sf"/>
</dbReference>
<name>F0YDM1_AURAN</name>
<dbReference type="KEGG" id="aaf:AURANDRAFT_28663"/>
<evidence type="ECO:0000313" key="5">
    <source>
        <dbReference type="Proteomes" id="UP000002729"/>
    </source>
</evidence>
<feature type="region of interest" description="Disordered" evidence="3">
    <location>
        <begin position="1"/>
        <end position="41"/>
    </location>
</feature>
<feature type="compositionally biased region" description="Basic and acidic residues" evidence="3">
    <location>
        <begin position="1"/>
        <end position="10"/>
    </location>
</feature>
<accession>F0YDM1</accession>
<evidence type="ECO:0000256" key="3">
    <source>
        <dbReference type="SAM" id="MobiDB-lite"/>
    </source>
</evidence>
<proteinExistence type="inferred from homology"/>
<dbReference type="GO" id="GO:0006706">
    <property type="term" value="P:steroid catabolic process"/>
    <property type="evidence" value="ECO:0007669"/>
    <property type="project" value="TreeGrafter"/>
</dbReference>
<dbReference type="eggNOG" id="KOG0725">
    <property type="taxonomic scope" value="Eukaryota"/>
</dbReference>
<keyword evidence="1" id="KW-0560">Oxidoreductase</keyword>
<dbReference type="RefSeq" id="XP_009038519.1">
    <property type="nucleotide sequence ID" value="XM_009040271.1"/>
</dbReference>
<dbReference type="AlphaFoldDB" id="F0YDM1"/>
<gene>
    <name evidence="4" type="ORF">AURANDRAFT_28663</name>
</gene>
<dbReference type="InterPro" id="IPR002347">
    <property type="entry name" value="SDR_fam"/>
</dbReference>
<dbReference type="InterPro" id="IPR020904">
    <property type="entry name" value="Sc_DH/Rdtase_CS"/>
</dbReference>
<dbReference type="EMBL" id="GL833133">
    <property type="protein sequence ID" value="EGB06771.1"/>
    <property type="molecule type" value="Genomic_DNA"/>
</dbReference>
<dbReference type="PROSITE" id="PS00061">
    <property type="entry name" value="ADH_SHORT"/>
    <property type="match status" value="1"/>
</dbReference>
<dbReference type="Proteomes" id="UP000002729">
    <property type="component" value="Unassembled WGS sequence"/>
</dbReference>
<evidence type="ECO:0000256" key="2">
    <source>
        <dbReference type="RuleBase" id="RU000363"/>
    </source>
</evidence>
<dbReference type="InParanoid" id="F0YDM1"/>
<sequence length="326" mass="33726">MAAQRSREGYFGDASASTPSNKGGAPRIVLGDAYGRPRRGETSLGRLGLDEAAVERGLRGCAGRYADRVVIVTGAARGIGEGCARVFFEAGAAVVLVDRDEKGGAALAAELNGQDWSLDEASGRAKFVKADVSVAAELQAAVAATVATFGRVDCVVNNAGWHPPHKPIDDFSVDDVQDLLQLNFVSAFALCKFALPHLRASKGCIVNMSSLVGHFGQAKACTYAATKGALTAFTKALAIDEAPNGVRVNSVSPGNIWTPLWKAGADADADPAAARAAGDRAQVMGRMGTILEAGRLCLCIAADMTFTTGVDHILSGGAEIGYAMRA</sequence>
<dbReference type="PANTHER" id="PTHR43658">
    <property type="entry name" value="SHORT-CHAIN DEHYDROGENASE/REDUCTASE"/>
    <property type="match status" value="1"/>
</dbReference>
<evidence type="ECO:0000256" key="1">
    <source>
        <dbReference type="ARBA" id="ARBA00023002"/>
    </source>
</evidence>
<organism evidence="5">
    <name type="scientific">Aureococcus anophagefferens</name>
    <name type="common">Harmful bloom alga</name>
    <dbReference type="NCBI Taxonomy" id="44056"/>
    <lineage>
        <taxon>Eukaryota</taxon>
        <taxon>Sar</taxon>
        <taxon>Stramenopiles</taxon>
        <taxon>Ochrophyta</taxon>
        <taxon>Pelagophyceae</taxon>
        <taxon>Pelagomonadales</taxon>
        <taxon>Pelagomonadaceae</taxon>
        <taxon>Aureococcus</taxon>
    </lineage>
</organism>
<dbReference type="PRINTS" id="PR00080">
    <property type="entry name" value="SDRFAMILY"/>
</dbReference>
<dbReference type="PRINTS" id="PR00081">
    <property type="entry name" value="GDHRDH"/>
</dbReference>
<protein>
    <submittedName>
        <fullName evidence="4">Uncharacterized protein</fullName>
    </submittedName>
</protein>
<dbReference type="OrthoDB" id="47007at2759"/>
<dbReference type="Gene3D" id="3.40.50.720">
    <property type="entry name" value="NAD(P)-binding Rossmann-like Domain"/>
    <property type="match status" value="1"/>
</dbReference>
<dbReference type="PANTHER" id="PTHR43658:SF8">
    <property type="entry name" value="17-BETA-HYDROXYSTEROID DEHYDROGENASE 14-RELATED"/>
    <property type="match status" value="1"/>
</dbReference>
<dbReference type="GO" id="GO:0005829">
    <property type="term" value="C:cytosol"/>
    <property type="evidence" value="ECO:0007669"/>
    <property type="project" value="TreeGrafter"/>
</dbReference>
<reference evidence="4 5" key="1">
    <citation type="journal article" date="2011" name="Proc. Natl. Acad. Sci. U.S.A.">
        <title>Niche of harmful alga Aureococcus anophagefferens revealed through ecogenomics.</title>
        <authorList>
            <person name="Gobler C.J."/>
            <person name="Berry D.L."/>
            <person name="Dyhrman S.T."/>
            <person name="Wilhelm S.W."/>
            <person name="Salamov A."/>
            <person name="Lobanov A.V."/>
            <person name="Zhang Y."/>
            <person name="Collier J.L."/>
            <person name="Wurch L.L."/>
            <person name="Kustka A.B."/>
            <person name="Dill B.D."/>
            <person name="Shah M."/>
            <person name="VerBerkmoes N.C."/>
            <person name="Kuo A."/>
            <person name="Terry A."/>
            <person name="Pangilinan J."/>
            <person name="Lindquist E.A."/>
            <person name="Lucas S."/>
            <person name="Paulsen I.T."/>
            <person name="Hattenrath-Lehmann T.K."/>
            <person name="Talmage S.C."/>
            <person name="Walker E.A."/>
            <person name="Koch F."/>
            <person name="Burson A.M."/>
            <person name="Marcoval M.A."/>
            <person name="Tang Y.Z."/>
            <person name="Lecleir G.R."/>
            <person name="Coyne K.J."/>
            <person name="Berg G.M."/>
            <person name="Bertrand E.M."/>
            <person name="Saito M.A."/>
            <person name="Gladyshev V.N."/>
            <person name="Grigoriev I.V."/>
        </authorList>
    </citation>
    <scope>NUCLEOTIDE SEQUENCE [LARGE SCALE GENOMIC DNA]</scope>
    <source>
        <strain evidence="5">CCMP 1984</strain>
    </source>
</reference>
<dbReference type="OMA" id="GNAWDCA"/>
<keyword evidence="5" id="KW-1185">Reference proteome</keyword>
<dbReference type="GO" id="GO:0004303">
    <property type="term" value="F:estradiol 17-beta-dehydrogenase [NAD(P)+] activity"/>
    <property type="evidence" value="ECO:0007669"/>
    <property type="project" value="TreeGrafter"/>
</dbReference>
<comment type="similarity">
    <text evidence="2">Belongs to the short-chain dehydrogenases/reductases (SDR) family.</text>
</comment>
<evidence type="ECO:0000313" key="4">
    <source>
        <dbReference type="EMBL" id="EGB06771.1"/>
    </source>
</evidence>
<dbReference type="GeneID" id="20220580"/>
<dbReference type="FunFam" id="3.40.50.720:FF:000084">
    <property type="entry name" value="Short-chain dehydrogenase reductase"/>
    <property type="match status" value="1"/>
</dbReference>
<dbReference type="SUPFAM" id="SSF51735">
    <property type="entry name" value="NAD(P)-binding Rossmann-fold domains"/>
    <property type="match status" value="1"/>
</dbReference>
<dbReference type="Pfam" id="PF00106">
    <property type="entry name" value="adh_short"/>
    <property type="match status" value="1"/>
</dbReference>